<dbReference type="InterPro" id="IPR008638">
    <property type="entry name" value="FhaB/CdiA-like_TPS"/>
</dbReference>
<dbReference type="EMBL" id="JHEG02000053">
    <property type="protein sequence ID" value="KIE09964.1"/>
    <property type="molecule type" value="Genomic_DNA"/>
</dbReference>
<dbReference type="AlphaFoldDB" id="A0A0C1QWW3"/>
<evidence type="ECO:0000313" key="3">
    <source>
        <dbReference type="EMBL" id="KIE09964.1"/>
    </source>
</evidence>
<dbReference type="Pfam" id="PF05860">
    <property type="entry name" value="TPS"/>
    <property type="match status" value="1"/>
</dbReference>
<sequence length="933" mass="94547">MAIAGATVISANCALAQITPDSTLPNNSIVTPDGSTLNITGGTQAGGNLFHSFSEFSVPTGGTAFFNNGVDIQNIISRVTGKSVSNIDGLIRANGTANLFLINPNGIVFGQNASLDIGGSFVGSTASSLKFADGFEFNAKTPQTTPLLTISVPTGLQFGGTGGSILNQSQVPNSDGIIVGLQVQPGKTLALVGDNVGLDGGKLTAPGGRVELGGVAGTGQVQLNVDGNRLSLSYPESIARSDIFLTNAARVVTTGEGSGGIQVYGKNIAIKGGSRIESFTLGTQPGEVIKLDASESVEVSGRAADGALVAGTKDSGAGGDLTITAKRLTIQDGAQVGVLTAGSGKSGNINITSPEFVQLLGETKNGQTASGLFSETDSTGIGGDINIITERFIIRDGANLLSYLYGSAAGGNVTITASKFVEVTGIGTVSRYPSALSAEVAPGVTRTLAARATGNGGNLVIQTSRLNILDGGQVGTTTFGNGKAGDTVVSASESIEIIRGITNNSTTRLTVQTQGAGAAGNLKIETDRLVVRGGAQVSAGTFGSGQGGTLEANVSESIELSGTSVNGFSSGLFTQSDRGEGASGDLKIITKRLVVRDGAAVSAGTLAAGQGGKLMVQASDSVEVIGTSANGLIQSRLTTQTQGAGNAGDLAINTQQLLVQDGARVSVTSFGTGTAGNLIVDARSVRLDNNATLTADTQSAKVNPNRGQATININSRDLIVRRGSNIIANATGENVIGGNINIDTDVLVAVENSDISANSANFRGGNVKITTQGIFGTQFRDAPTSKSDITATGGSPELKGSVELNTPDINRNRGLVQLPTNLIDVSQEIANSCNPGNRQRGGSFTETGRGGVAPSPFETLTSDAVQAGWISLNPNIDNNKSPSTFTNPTTRAPERIVEATSWVRNAKGEVVLTANAPVVSGGSWQNPVSCKAS</sequence>
<feature type="region of interest" description="Disordered" evidence="1">
    <location>
        <begin position="781"/>
        <end position="801"/>
    </location>
</feature>
<evidence type="ECO:0000256" key="1">
    <source>
        <dbReference type="SAM" id="MobiDB-lite"/>
    </source>
</evidence>
<gene>
    <name evidence="3" type="ORF">DA73_0224670</name>
</gene>
<name>A0A0C1QWW3_9CYAN</name>
<dbReference type="Gene3D" id="2.160.20.10">
    <property type="entry name" value="Single-stranded right-handed beta-helix, Pectin lyase-like"/>
    <property type="match status" value="2"/>
</dbReference>
<dbReference type="SMART" id="SM00912">
    <property type="entry name" value="Haemagg_act"/>
    <property type="match status" value="1"/>
</dbReference>
<proteinExistence type="predicted"/>
<feature type="domain" description="Filamentous haemagglutinin FhaB/tRNA nuclease CdiA-like TPS" evidence="2">
    <location>
        <begin position="21"/>
        <end position="132"/>
    </location>
</feature>
<comment type="caution">
    <text evidence="3">The sequence shown here is derived from an EMBL/GenBank/DDBJ whole genome shotgun (WGS) entry which is preliminary data.</text>
</comment>
<accession>A0A0C1QWW3</accession>
<dbReference type="InterPro" id="IPR012334">
    <property type="entry name" value="Pectin_lyas_fold"/>
</dbReference>
<dbReference type="InterPro" id="IPR011050">
    <property type="entry name" value="Pectin_lyase_fold/virulence"/>
</dbReference>
<feature type="compositionally biased region" description="Polar residues" evidence="1">
    <location>
        <begin position="784"/>
        <end position="793"/>
    </location>
</feature>
<dbReference type="STRING" id="1479485.DA73_0224670"/>
<dbReference type="SUPFAM" id="SSF51126">
    <property type="entry name" value="Pectin lyase-like"/>
    <property type="match status" value="2"/>
</dbReference>
<protein>
    <recommendedName>
        <fullName evidence="2">Filamentous haemagglutinin FhaB/tRNA nuclease CdiA-like TPS domain-containing protein</fullName>
    </recommendedName>
</protein>
<reference evidence="3" key="1">
    <citation type="journal article" date="2015" name="Genome Announc.">
        <title>Draft Genome Sequence of Tolypothrix boutellei Strain VB521301.</title>
        <authorList>
            <person name="Chandrababunaidu M.M."/>
            <person name="Singh D."/>
            <person name="Sen D."/>
            <person name="Bhan S."/>
            <person name="Das S."/>
            <person name="Gupta A."/>
            <person name="Adhikary S.P."/>
            <person name="Tripathy S."/>
        </authorList>
    </citation>
    <scope>NUCLEOTIDE SEQUENCE</scope>
    <source>
        <strain evidence="3">VB521301</strain>
    </source>
</reference>
<dbReference type="NCBIfam" id="TIGR01901">
    <property type="entry name" value="adhes_NPXG"/>
    <property type="match status" value="1"/>
</dbReference>
<organism evidence="3">
    <name type="scientific">Tolypothrix bouteillei VB521301</name>
    <dbReference type="NCBI Taxonomy" id="1479485"/>
    <lineage>
        <taxon>Bacteria</taxon>
        <taxon>Bacillati</taxon>
        <taxon>Cyanobacteriota</taxon>
        <taxon>Cyanophyceae</taxon>
        <taxon>Nostocales</taxon>
        <taxon>Tolypothrichaceae</taxon>
        <taxon>Tolypothrix</taxon>
    </lineage>
</organism>
<evidence type="ECO:0000259" key="2">
    <source>
        <dbReference type="SMART" id="SM00912"/>
    </source>
</evidence>